<evidence type="ECO:0008006" key="4">
    <source>
        <dbReference type="Google" id="ProtNLM"/>
    </source>
</evidence>
<evidence type="ECO:0000313" key="3">
    <source>
        <dbReference type="Proteomes" id="UP001632037"/>
    </source>
</evidence>
<gene>
    <name evidence="2" type="ORF">V7S43_003106</name>
</gene>
<evidence type="ECO:0000313" key="2">
    <source>
        <dbReference type="EMBL" id="KAL3672423.1"/>
    </source>
</evidence>
<sequence length="299" mass="32492">MEVLSLQPASSGMRWGSESTAPATSTAMLGASVSPSNVSTESRKVRLSDRELLHCVQRVSVPDEPVDLHGISSRHGWKHVRVGVSGDMKMYFKAQAQHCQVLVGGEIRAQVSELLSLLRASTESESNALMQALFGSQFIYSSLVHAVAFSERGSLESAMSRGSVIAAASTGQQLMVRTASFARSPVANPFKCRSLTPTKNDQICYVELLTPTQEGFRIVYCSIDQADITTGKAPPDNAITLHPLTGWLTVEPTRSDPEKLRFTFQAVFDGTEADICDIQVAQARLRFIGKGVCRIEKLS</sequence>
<keyword evidence="3" id="KW-1185">Reference proteome</keyword>
<name>A0ABD3FZU1_9STRA</name>
<protein>
    <recommendedName>
        <fullName evidence="4">SUN domain-containing protein</fullName>
    </recommendedName>
</protein>
<dbReference type="EMBL" id="JBIMZQ010000004">
    <property type="protein sequence ID" value="KAL3672423.1"/>
    <property type="molecule type" value="Genomic_DNA"/>
</dbReference>
<accession>A0ABD3FZU1</accession>
<organism evidence="2 3">
    <name type="scientific">Phytophthora oleae</name>
    <dbReference type="NCBI Taxonomy" id="2107226"/>
    <lineage>
        <taxon>Eukaryota</taxon>
        <taxon>Sar</taxon>
        <taxon>Stramenopiles</taxon>
        <taxon>Oomycota</taxon>
        <taxon>Peronosporomycetes</taxon>
        <taxon>Peronosporales</taxon>
        <taxon>Peronosporaceae</taxon>
        <taxon>Phytophthora</taxon>
    </lineage>
</organism>
<feature type="region of interest" description="Disordered" evidence="1">
    <location>
        <begin position="1"/>
        <end position="22"/>
    </location>
</feature>
<dbReference type="AlphaFoldDB" id="A0ABD3FZU1"/>
<proteinExistence type="predicted"/>
<comment type="caution">
    <text evidence="2">The sequence shown here is derived from an EMBL/GenBank/DDBJ whole genome shotgun (WGS) entry which is preliminary data.</text>
</comment>
<dbReference type="PANTHER" id="PTHR43102">
    <property type="entry name" value="SLR1143 PROTEIN"/>
    <property type="match status" value="1"/>
</dbReference>
<evidence type="ECO:0000256" key="1">
    <source>
        <dbReference type="SAM" id="MobiDB-lite"/>
    </source>
</evidence>
<dbReference type="Proteomes" id="UP001632037">
    <property type="component" value="Unassembled WGS sequence"/>
</dbReference>
<reference evidence="2 3" key="1">
    <citation type="submission" date="2024-09" db="EMBL/GenBank/DDBJ databases">
        <title>Genome sequencing and assembly of Phytophthora oleae, isolate VK10A, causative agent of rot of olive drupes.</title>
        <authorList>
            <person name="Conti Taguali S."/>
            <person name="Riolo M."/>
            <person name="La Spada F."/>
            <person name="Cacciola S.O."/>
            <person name="Dionisio G."/>
        </authorList>
    </citation>
    <scope>NUCLEOTIDE SEQUENCE [LARGE SCALE GENOMIC DNA]</scope>
    <source>
        <strain evidence="2 3">VK10A</strain>
    </source>
</reference>
<dbReference type="PANTHER" id="PTHR43102:SF2">
    <property type="entry name" value="GAF DOMAIN-CONTAINING PROTEIN"/>
    <property type="match status" value="1"/>
</dbReference>